<dbReference type="GO" id="GO:0043386">
    <property type="term" value="P:mycotoxin biosynthetic process"/>
    <property type="evidence" value="ECO:0007669"/>
    <property type="project" value="InterPro"/>
</dbReference>
<evidence type="ECO:0000256" key="2">
    <source>
        <dbReference type="ARBA" id="ARBA00035112"/>
    </source>
</evidence>
<evidence type="ECO:0000256" key="3">
    <source>
        <dbReference type="SAM" id="Phobius"/>
    </source>
</evidence>
<keyword evidence="3" id="KW-0472">Membrane</keyword>
<dbReference type="PANTHER" id="PTHR33365:SF4">
    <property type="entry name" value="CYCLOCHLOROTINE BIOSYNTHESIS PROTEIN O"/>
    <property type="match status" value="1"/>
</dbReference>
<reference evidence="4" key="2">
    <citation type="submission" date="2020-03" db="EMBL/GenBank/DDBJ databases">
        <authorList>
            <person name="Fu F.-F."/>
            <person name="Chen J."/>
        </authorList>
    </citation>
    <scope>NUCLEOTIDE SEQUENCE</scope>
    <source>
        <strain evidence="4">Lc1</strain>
    </source>
</reference>
<dbReference type="GeneID" id="69017902"/>
<dbReference type="AlphaFoldDB" id="A0A8H4C7E3"/>
<dbReference type="Proteomes" id="UP000613401">
    <property type="component" value="Unassembled WGS sequence"/>
</dbReference>
<keyword evidence="3" id="KW-0812">Transmembrane</keyword>
<organism evidence="4 5">
    <name type="scientific">Colletotrichum gloeosporioides</name>
    <name type="common">Anthracnose fungus</name>
    <name type="synonym">Glomerella cingulata</name>
    <dbReference type="NCBI Taxonomy" id="474922"/>
    <lineage>
        <taxon>Eukaryota</taxon>
        <taxon>Fungi</taxon>
        <taxon>Dikarya</taxon>
        <taxon>Ascomycota</taxon>
        <taxon>Pezizomycotina</taxon>
        <taxon>Sordariomycetes</taxon>
        <taxon>Hypocreomycetidae</taxon>
        <taxon>Glomerellales</taxon>
        <taxon>Glomerellaceae</taxon>
        <taxon>Colletotrichum</taxon>
        <taxon>Colletotrichum gloeosporioides species complex</taxon>
    </lineage>
</organism>
<comment type="pathway">
    <text evidence="1">Mycotoxin biosynthesis.</text>
</comment>
<name>A0A8H4C7E3_COLGL</name>
<dbReference type="PANTHER" id="PTHR33365">
    <property type="entry name" value="YALI0B05434P"/>
    <property type="match status" value="1"/>
</dbReference>
<accession>A0A8H4C7E3</accession>
<dbReference type="Pfam" id="PF11807">
    <property type="entry name" value="UstYa"/>
    <property type="match status" value="1"/>
</dbReference>
<evidence type="ECO:0000313" key="4">
    <source>
        <dbReference type="EMBL" id="KAF3798622.1"/>
    </source>
</evidence>
<dbReference type="RefSeq" id="XP_045257782.1">
    <property type="nucleotide sequence ID" value="XM_045410691.1"/>
</dbReference>
<sequence>MENKALDLAWTVWTFVRTRVGSIPSDSSTLYRNVSSTEADLASQETLFEYKEGSNDRTSIRSGLYKGCIWSTKAAFLVSYILLAYLVFVTKGPNLCVLGNEVLPTQAIFDDSPVIYETVRFQRAGFHDRRHNTNTLYEGPPNKQNEAAWDRLLSVGVVAISEEESSRITNGTASAVGDSKKHIVELEMFHQFHCLKWLRDQFWHLNAAVTASHKLDDFPQRVNHTDHCIDYLRQVIMCHGDITPITFEWIPDIDGYIAHHSTEHMCRNFDAIFDWAAVRNTTGLETDGKHQNKELKHAEDFD</sequence>
<feature type="transmembrane region" description="Helical" evidence="3">
    <location>
        <begin position="67"/>
        <end position="88"/>
    </location>
</feature>
<dbReference type="EMBL" id="WVTB01000093">
    <property type="protein sequence ID" value="KAF3798622.1"/>
    <property type="molecule type" value="Genomic_DNA"/>
</dbReference>
<gene>
    <name evidence="4" type="ORF">GCG54_00010775</name>
</gene>
<reference evidence="4" key="1">
    <citation type="journal article" date="2020" name="Phytopathology">
        <title>Genome sequence and comparative analysis of Colletotrichum gloeosporioides isolated from Liriodendron leaves.</title>
        <authorList>
            <person name="Fu F.F."/>
            <person name="Hao Z."/>
            <person name="Wang P."/>
            <person name="Lu Y."/>
            <person name="Xue L.J."/>
            <person name="Wei G."/>
            <person name="Tian Y."/>
            <person name="Baishi H."/>
            <person name="Xu H."/>
            <person name="Shi J."/>
            <person name="Cheng T."/>
            <person name="Wang G."/>
            <person name="Yi Y."/>
            <person name="Chen J."/>
        </authorList>
    </citation>
    <scope>NUCLEOTIDE SEQUENCE</scope>
    <source>
        <strain evidence="4">Lc1</strain>
    </source>
</reference>
<protein>
    <submittedName>
        <fullName evidence="4">Phenylalanine aminomutase (L-beta-phenylalanine forming)</fullName>
    </submittedName>
</protein>
<comment type="similarity">
    <text evidence="2">Belongs to the ustYa family.</text>
</comment>
<comment type="caution">
    <text evidence="4">The sequence shown here is derived from an EMBL/GenBank/DDBJ whole genome shotgun (WGS) entry which is preliminary data.</text>
</comment>
<evidence type="ECO:0000256" key="1">
    <source>
        <dbReference type="ARBA" id="ARBA00004685"/>
    </source>
</evidence>
<keyword evidence="5" id="KW-1185">Reference proteome</keyword>
<keyword evidence="3" id="KW-1133">Transmembrane helix</keyword>
<dbReference type="InterPro" id="IPR021765">
    <property type="entry name" value="UstYa-like"/>
</dbReference>
<proteinExistence type="inferred from homology"/>
<evidence type="ECO:0000313" key="5">
    <source>
        <dbReference type="Proteomes" id="UP000613401"/>
    </source>
</evidence>